<dbReference type="Proteomes" id="UP000216446">
    <property type="component" value="Unassembled WGS sequence"/>
</dbReference>
<keyword evidence="3" id="KW-1185">Reference proteome</keyword>
<dbReference type="RefSeq" id="WP_094547752.1">
    <property type="nucleotide sequence ID" value="NZ_MQWB01000001.1"/>
</dbReference>
<proteinExistence type="predicted"/>
<organism evidence="2 3">
    <name type="scientific">Rubricoccus marinus</name>
    <dbReference type="NCBI Taxonomy" id="716817"/>
    <lineage>
        <taxon>Bacteria</taxon>
        <taxon>Pseudomonadati</taxon>
        <taxon>Rhodothermota</taxon>
        <taxon>Rhodothermia</taxon>
        <taxon>Rhodothermales</taxon>
        <taxon>Rubricoccaceae</taxon>
        <taxon>Rubricoccus</taxon>
    </lineage>
</organism>
<dbReference type="OrthoDB" id="9793623at2"/>
<protein>
    <recommendedName>
        <fullName evidence="1">SprT-like domain-containing protein</fullName>
    </recommendedName>
</protein>
<dbReference type="Pfam" id="PF10263">
    <property type="entry name" value="SprT-like"/>
    <property type="match status" value="1"/>
</dbReference>
<accession>A0A259TYY1</accession>
<feature type="domain" description="SprT-like" evidence="1">
    <location>
        <begin position="8"/>
        <end position="154"/>
    </location>
</feature>
<comment type="caution">
    <text evidence="2">The sequence shown here is derived from an EMBL/GenBank/DDBJ whole genome shotgun (WGS) entry which is preliminary data.</text>
</comment>
<reference evidence="2 3" key="1">
    <citation type="submission" date="2016-11" db="EMBL/GenBank/DDBJ databases">
        <title>Study of marine rhodopsin-containing bacteria.</title>
        <authorList>
            <person name="Yoshizawa S."/>
            <person name="Kumagai Y."/>
            <person name="Kogure K."/>
        </authorList>
    </citation>
    <scope>NUCLEOTIDE SEQUENCE [LARGE SCALE GENOMIC DNA]</scope>
    <source>
        <strain evidence="2 3">SG-29</strain>
    </source>
</reference>
<evidence type="ECO:0000313" key="2">
    <source>
        <dbReference type="EMBL" id="OZC02959.1"/>
    </source>
</evidence>
<dbReference type="EMBL" id="MQWB01000001">
    <property type="protein sequence ID" value="OZC02959.1"/>
    <property type="molecule type" value="Genomic_DNA"/>
</dbReference>
<evidence type="ECO:0000259" key="1">
    <source>
        <dbReference type="SMART" id="SM00731"/>
    </source>
</evidence>
<dbReference type="InParanoid" id="A0A259TYY1"/>
<sequence length="230" mass="25017">MAASSPHARLADQLMDRLGRELLGEPLQARGWTFGFDRARRRLGACRPRQRRITLSAPLAKVLSAADIEDTLRHEIAHAIDVERRGRTNHDATWQALAVACGASPERLFDGDVPENPDAPYASTCPSCGASGDLYRQPVHPRRCKACRKAGLPSYHHVVHRASGRVIWPGGETPGPYGGTAGVQATCPGCGTVTRRARRPTRAQACGPCCAQHAGGRFDPRFTLRWSRPS</sequence>
<dbReference type="SMART" id="SM00731">
    <property type="entry name" value="SprT"/>
    <property type="match status" value="1"/>
</dbReference>
<name>A0A259TYY1_9BACT</name>
<evidence type="ECO:0000313" key="3">
    <source>
        <dbReference type="Proteomes" id="UP000216446"/>
    </source>
</evidence>
<dbReference type="InterPro" id="IPR006640">
    <property type="entry name" value="SprT-like_domain"/>
</dbReference>
<dbReference type="AlphaFoldDB" id="A0A259TYY1"/>
<dbReference type="GO" id="GO:0006950">
    <property type="term" value="P:response to stress"/>
    <property type="evidence" value="ECO:0007669"/>
    <property type="project" value="UniProtKB-ARBA"/>
</dbReference>
<gene>
    <name evidence="2" type="ORF">BSZ36_08240</name>
</gene>